<comment type="subcellular location">
    <subcellularLocation>
        <location evidence="1">Mitochondrion</location>
    </subcellularLocation>
</comment>
<evidence type="ECO:0000256" key="2">
    <source>
        <dbReference type="ARBA" id="ARBA00010152"/>
    </source>
</evidence>
<sequence length="227" mass="26816">MRKRTSRFKFILWSRKSKQPTPSVVPSTLRRTSNQSLEDHRDSSLYHPEMVRPSPQLHARLRFTTKQVAGGFYRGSRTGAMGSHTEYGGYIIDYRKTRHYVVPDFTDFKLTPFVSLEIRDPGRVREDQKTGEAYKIDRYSGLAFLKEWKENNPQEYEDELDWQINPNRPQAEEQETPEEWKLKLPSNRIPSQHGQPSRRREKRNRRPIADTTQPSPNEGKDMEQERP</sequence>
<dbReference type="GO" id="GO:0005762">
    <property type="term" value="C:mitochondrial large ribosomal subunit"/>
    <property type="evidence" value="ECO:0007669"/>
    <property type="project" value="InterPro"/>
</dbReference>
<name>A0AAV9N1Q3_9EURO</name>
<dbReference type="InterPro" id="IPR019189">
    <property type="entry name" value="Ribosomal_mL41"/>
</dbReference>
<feature type="compositionally biased region" description="Basic and acidic residues" evidence="7">
    <location>
        <begin position="218"/>
        <end position="227"/>
    </location>
</feature>
<dbReference type="AlphaFoldDB" id="A0AAV9N1Q3"/>
<evidence type="ECO:0000256" key="3">
    <source>
        <dbReference type="ARBA" id="ARBA00022946"/>
    </source>
</evidence>
<dbReference type="EMBL" id="JAVRRD010000023">
    <property type="protein sequence ID" value="KAK5047868.1"/>
    <property type="molecule type" value="Genomic_DNA"/>
</dbReference>
<evidence type="ECO:0000313" key="8">
    <source>
        <dbReference type="EMBL" id="KAK5047868.1"/>
    </source>
</evidence>
<keyword evidence="3" id="KW-0809">Transit peptide</keyword>
<comment type="caution">
    <text evidence="8">The sequence shown here is derived from an EMBL/GenBank/DDBJ whole genome shotgun (WGS) entry which is preliminary data.</text>
</comment>
<evidence type="ECO:0000256" key="6">
    <source>
        <dbReference type="ARBA" id="ARBA00023274"/>
    </source>
</evidence>
<comment type="similarity">
    <text evidence="2">Belongs to the mitochondrion-specific ribosomal protein mL41 family.</text>
</comment>
<evidence type="ECO:0000313" key="9">
    <source>
        <dbReference type="Proteomes" id="UP001358417"/>
    </source>
</evidence>
<keyword evidence="5" id="KW-0496">Mitochondrion</keyword>
<feature type="compositionally biased region" description="Polar residues" evidence="7">
    <location>
        <begin position="19"/>
        <end position="36"/>
    </location>
</feature>
<dbReference type="GO" id="GO:0006412">
    <property type="term" value="P:translation"/>
    <property type="evidence" value="ECO:0007669"/>
    <property type="project" value="TreeGrafter"/>
</dbReference>
<gene>
    <name evidence="8" type="ORF">LTR84_006056</name>
</gene>
<evidence type="ECO:0000256" key="5">
    <source>
        <dbReference type="ARBA" id="ARBA00023128"/>
    </source>
</evidence>
<dbReference type="Proteomes" id="UP001358417">
    <property type="component" value="Unassembled WGS sequence"/>
</dbReference>
<organism evidence="8 9">
    <name type="scientific">Exophiala bonariae</name>
    <dbReference type="NCBI Taxonomy" id="1690606"/>
    <lineage>
        <taxon>Eukaryota</taxon>
        <taxon>Fungi</taxon>
        <taxon>Dikarya</taxon>
        <taxon>Ascomycota</taxon>
        <taxon>Pezizomycotina</taxon>
        <taxon>Eurotiomycetes</taxon>
        <taxon>Chaetothyriomycetidae</taxon>
        <taxon>Chaetothyriales</taxon>
        <taxon>Herpotrichiellaceae</taxon>
        <taxon>Exophiala</taxon>
    </lineage>
</organism>
<dbReference type="RefSeq" id="XP_064703374.1">
    <property type="nucleotide sequence ID" value="XM_064849619.1"/>
</dbReference>
<dbReference type="Pfam" id="PF09809">
    <property type="entry name" value="MRP-L27"/>
    <property type="match status" value="1"/>
</dbReference>
<keyword evidence="9" id="KW-1185">Reference proteome</keyword>
<dbReference type="GeneID" id="89974229"/>
<evidence type="ECO:0000256" key="7">
    <source>
        <dbReference type="SAM" id="MobiDB-lite"/>
    </source>
</evidence>
<keyword evidence="4" id="KW-0689">Ribosomal protein</keyword>
<evidence type="ECO:0000256" key="4">
    <source>
        <dbReference type="ARBA" id="ARBA00022980"/>
    </source>
</evidence>
<accession>A0AAV9N1Q3</accession>
<feature type="compositionally biased region" description="Basic residues" evidence="7">
    <location>
        <begin position="196"/>
        <end position="206"/>
    </location>
</feature>
<protein>
    <submittedName>
        <fullName evidence="8">Uncharacterized protein</fullName>
    </submittedName>
</protein>
<dbReference type="PANTHER" id="PTHR21338">
    <property type="entry name" value="MITOCHONDRIAL RIBOSOMAL PROTEIN L41"/>
    <property type="match status" value="1"/>
</dbReference>
<keyword evidence="6" id="KW-0687">Ribonucleoprotein</keyword>
<reference evidence="8 9" key="1">
    <citation type="submission" date="2023-08" db="EMBL/GenBank/DDBJ databases">
        <title>Black Yeasts Isolated from many extreme environments.</title>
        <authorList>
            <person name="Coleine C."/>
            <person name="Stajich J.E."/>
            <person name="Selbmann L."/>
        </authorList>
    </citation>
    <scope>NUCLEOTIDE SEQUENCE [LARGE SCALE GENOMIC DNA]</scope>
    <source>
        <strain evidence="8 9">CCFEE 5792</strain>
    </source>
</reference>
<feature type="region of interest" description="Disordered" evidence="7">
    <location>
        <begin position="165"/>
        <end position="227"/>
    </location>
</feature>
<proteinExistence type="inferred from homology"/>
<feature type="region of interest" description="Disordered" evidence="7">
    <location>
        <begin position="19"/>
        <end position="41"/>
    </location>
</feature>
<evidence type="ECO:0000256" key="1">
    <source>
        <dbReference type="ARBA" id="ARBA00004173"/>
    </source>
</evidence>
<dbReference type="PANTHER" id="PTHR21338:SF0">
    <property type="entry name" value="LARGE RIBOSOMAL SUBUNIT PROTEIN ML41"/>
    <property type="match status" value="1"/>
</dbReference>
<dbReference type="GO" id="GO:0003735">
    <property type="term" value="F:structural constituent of ribosome"/>
    <property type="evidence" value="ECO:0007669"/>
    <property type="project" value="InterPro"/>
</dbReference>